<dbReference type="InterPro" id="IPR011049">
    <property type="entry name" value="Serralysin-like_metalloprot_C"/>
</dbReference>
<reference evidence="6 7" key="1">
    <citation type="submission" date="2019-06" db="EMBL/GenBank/DDBJ databases">
        <title>Sorghum-associated microbial communities from plants grown in Nebraska, USA.</title>
        <authorList>
            <person name="Schachtman D."/>
        </authorList>
    </citation>
    <scope>NUCLEOTIDE SEQUENCE [LARGE SCALE GENOMIC DNA]</scope>
    <source>
        <strain evidence="6 7">1225</strain>
    </source>
</reference>
<dbReference type="Proteomes" id="UP000320653">
    <property type="component" value="Unassembled WGS sequence"/>
</dbReference>
<comment type="caution">
    <text evidence="6">The sequence shown here is derived from an EMBL/GenBank/DDBJ whole genome shotgun (WGS) entry which is preliminary data.</text>
</comment>
<evidence type="ECO:0000259" key="5">
    <source>
        <dbReference type="Pfam" id="PF08548"/>
    </source>
</evidence>
<dbReference type="GO" id="GO:0005615">
    <property type="term" value="C:extracellular space"/>
    <property type="evidence" value="ECO:0007669"/>
    <property type="project" value="InterPro"/>
</dbReference>
<keyword evidence="3" id="KW-0964">Secreted</keyword>
<sequence>MAKLVLGDIGRGLDMSDLGMEGLFDYDYASATSKALKLYDDSSNYFQFGGSGLTYEKDSKGQVSDVHGTVTSMTLKYSGVTAISVTGLKLDAHSVAEAVLGLDEKSFVALLNGGNDSFSGSKYADTLLGGAGKDTLYGGLGADDLGGGAAADTFVFKNVKESLPTPSGMDHILDFSISEKDRIDLKAIDANTKLAGNQAFSFIGTSKFDGKAGELRYEKHGSSVYVYGDVNGDKKADFGIVLEHVTKVTGDFFLL</sequence>
<evidence type="ECO:0000256" key="4">
    <source>
        <dbReference type="ARBA" id="ARBA00022737"/>
    </source>
</evidence>
<feature type="domain" description="Peptidase M10 serralysin C-terminal" evidence="5">
    <location>
        <begin position="115"/>
        <end position="251"/>
    </location>
</feature>
<evidence type="ECO:0000256" key="2">
    <source>
        <dbReference type="ARBA" id="ARBA00004613"/>
    </source>
</evidence>
<dbReference type="OrthoDB" id="8404603at2"/>
<keyword evidence="4" id="KW-0677">Repeat</keyword>
<dbReference type="InterPro" id="IPR018511">
    <property type="entry name" value="Hemolysin-typ_Ca-bd_CS"/>
</dbReference>
<comment type="subcellular location">
    <subcellularLocation>
        <location evidence="2">Secreted</location>
    </subcellularLocation>
</comment>
<evidence type="ECO:0000313" key="7">
    <source>
        <dbReference type="Proteomes" id="UP000320653"/>
    </source>
</evidence>
<name>A0A561QNM9_9HYPH</name>
<evidence type="ECO:0000313" key="6">
    <source>
        <dbReference type="EMBL" id="TWF52025.1"/>
    </source>
</evidence>
<dbReference type="AlphaFoldDB" id="A0A561QNM9"/>
<dbReference type="Pfam" id="PF00353">
    <property type="entry name" value="HemolysinCabind"/>
    <property type="match status" value="1"/>
</dbReference>
<dbReference type="InterPro" id="IPR001343">
    <property type="entry name" value="Hemolysn_Ca-bd"/>
</dbReference>
<organism evidence="6 7">
    <name type="scientific">Neorhizobium alkalisoli</name>
    <dbReference type="NCBI Taxonomy" id="528178"/>
    <lineage>
        <taxon>Bacteria</taxon>
        <taxon>Pseudomonadati</taxon>
        <taxon>Pseudomonadota</taxon>
        <taxon>Alphaproteobacteria</taxon>
        <taxon>Hyphomicrobiales</taxon>
        <taxon>Rhizobiaceae</taxon>
        <taxon>Rhizobium/Agrobacterium group</taxon>
        <taxon>Neorhizobium</taxon>
    </lineage>
</organism>
<evidence type="ECO:0000256" key="1">
    <source>
        <dbReference type="ARBA" id="ARBA00001913"/>
    </source>
</evidence>
<dbReference type="Pfam" id="PF08548">
    <property type="entry name" value="Peptidase_M10_C"/>
    <property type="match status" value="1"/>
</dbReference>
<evidence type="ECO:0000256" key="3">
    <source>
        <dbReference type="ARBA" id="ARBA00022525"/>
    </source>
</evidence>
<comment type="cofactor">
    <cofactor evidence="1">
        <name>Ca(2+)</name>
        <dbReference type="ChEBI" id="CHEBI:29108"/>
    </cofactor>
</comment>
<dbReference type="InterPro" id="IPR013858">
    <property type="entry name" value="Peptidase_M10B_C"/>
</dbReference>
<dbReference type="RefSeq" id="WP_145639564.1">
    <property type="nucleotide sequence ID" value="NZ_VIWP01000005.1"/>
</dbReference>
<gene>
    <name evidence="6" type="ORF">FHW37_105124</name>
</gene>
<proteinExistence type="predicted"/>
<dbReference type="GO" id="GO:0005509">
    <property type="term" value="F:calcium ion binding"/>
    <property type="evidence" value="ECO:0007669"/>
    <property type="project" value="InterPro"/>
</dbReference>
<protein>
    <submittedName>
        <fullName evidence="6">Putative secreted protein (Type I secretion substrate)</fullName>
    </submittedName>
</protein>
<keyword evidence="7" id="KW-1185">Reference proteome</keyword>
<dbReference type="PROSITE" id="PS00330">
    <property type="entry name" value="HEMOLYSIN_CALCIUM"/>
    <property type="match status" value="2"/>
</dbReference>
<dbReference type="SUPFAM" id="SSF51120">
    <property type="entry name" value="beta-Roll"/>
    <property type="match status" value="1"/>
</dbReference>
<dbReference type="Gene3D" id="2.150.10.10">
    <property type="entry name" value="Serralysin-like metalloprotease, C-terminal"/>
    <property type="match status" value="1"/>
</dbReference>
<dbReference type="EMBL" id="VIWP01000005">
    <property type="protein sequence ID" value="TWF52025.1"/>
    <property type="molecule type" value="Genomic_DNA"/>
</dbReference>
<accession>A0A561QNM9</accession>
<dbReference type="PRINTS" id="PR00313">
    <property type="entry name" value="CABNDNGRPT"/>
</dbReference>